<dbReference type="Proteomes" id="UP000298416">
    <property type="component" value="Unassembled WGS sequence"/>
</dbReference>
<accession>A0A8X8XUB3</accession>
<name>A0A8X8XUB3_SALSN</name>
<organism evidence="1">
    <name type="scientific">Salvia splendens</name>
    <name type="common">Scarlet sage</name>
    <dbReference type="NCBI Taxonomy" id="180675"/>
    <lineage>
        <taxon>Eukaryota</taxon>
        <taxon>Viridiplantae</taxon>
        <taxon>Streptophyta</taxon>
        <taxon>Embryophyta</taxon>
        <taxon>Tracheophyta</taxon>
        <taxon>Spermatophyta</taxon>
        <taxon>Magnoliopsida</taxon>
        <taxon>eudicotyledons</taxon>
        <taxon>Gunneridae</taxon>
        <taxon>Pentapetalae</taxon>
        <taxon>asterids</taxon>
        <taxon>lamiids</taxon>
        <taxon>Lamiales</taxon>
        <taxon>Lamiaceae</taxon>
        <taxon>Nepetoideae</taxon>
        <taxon>Mentheae</taxon>
        <taxon>Salviinae</taxon>
        <taxon>Salvia</taxon>
        <taxon>Salvia subgen. Calosphace</taxon>
        <taxon>core Calosphace</taxon>
    </lineage>
</organism>
<evidence type="ECO:0000313" key="1">
    <source>
        <dbReference type="EMBL" id="KAG6418250.1"/>
    </source>
</evidence>
<comment type="caution">
    <text evidence="1">The sequence shown here is derived from an EMBL/GenBank/DDBJ whole genome shotgun (WGS) entry which is preliminary data.</text>
</comment>
<gene>
    <name evidence="1" type="ORF">SASPL_120451</name>
</gene>
<evidence type="ECO:0000313" key="2">
    <source>
        <dbReference type="Proteomes" id="UP000298416"/>
    </source>
</evidence>
<reference evidence="1" key="1">
    <citation type="submission" date="2018-01" db="EMBL/GenBank/DDBJ databases">
        <authorList>
            <person name="Mao J.F."/>
        </authorList>
    </citation>
    <scope>NUCLEOTIDE SEQUENCE</scope>
    <source>
        <strain evidence="1">Huo1</strain>
        <tissue evidence="1">Leaf</tissue>
    </source>
</reference>
<sequence>MENVVDHTLVGALRDVSPPVMRMWEVAIGELIELGLVCTHDSPTLRPTMLDCADDLDRLKSYLSGDTTATFSSSLGVSSSTFNDS</sequence>
<reference evidence="1" key="2">
    <citation type="submission" date="2020-08" db="EMBL/GenBank/DDBJ databases">
        <title>Plant Genome Project.</title>
        <authorList>
            <person name="Zhang R.-G."/>
        </authorList>
    </citation>
    <scope>NUCLEOTIDE SEQUENCE</scope>
    <source>
        <strain evidence="1">Huo1</strain>
        <tissue evidence="1">Leaf</tissue>
    </source>
</reference>
<dbReference type="EMBL" id="PNBA02000007">
    <property type="protein sequence ID" value="KAG6418250.1"/>
    <property type="molecule type" value="Genomic_DNA"/>
</dbReference>
<protein>
    <submittedName>
        <fullName evidence="1">Uncharacterized protein</fullName>
    </submittedName>
</protein>
<dbReference type="AlphaFoldDB" id="A0A8X8XUB3"/>
<keyword evidence="2" id="KW-1185">Reference proteome</keyword>
<proteinExistence type="predicted"/>